<sequence>MKAASVLESVILVQSVGWMCVRVAGFGLPDLSRGMNVATVSL</sequence>
<organism evidence="1 2">
    <name type="scientific">Rhodopirellula baltica SH28</name>
    <dbReference type="NCBI Taxonomy" id="993517"/>
    <lineage>
        <taxon>Bacteria</taxon>
        <taxon>Pseudomonadati</taxon>
        <taxon>Planctomycetota</taxon>
        <taxon>Planctomycetia</taxon>
        <taxon>Pirellulales</taxon>
        <taxon>Pirellulaceae</taxon>
        <taxon>Rhodopirellula</taxon>
    </lineage>
</organism>
<evidence type="ECO:0000313" key="1">
    <source>
        <dbReference type="EMBL" id="EKJ99752.1"/>
    </source>
</evidence>
<evidence type="ECO:0000313" key="2">
    <source>
        <dbReference type="Proteomes" id="UP000007993"/>
    </source>
</evidence>
<dbReference type="Proteomes" id="UP000007993">
    <property type="component" value="Unassembled WGS sequence"/>
</dbReference>
<reference evidence="1 2" key="1">
    <citation type="journal article" date="2013" name="Mar. Genomics">
        <title>Expression of sulfatases in Rhodopirellula baltica and the diversity of sulfatases in the genus Rhodopirellula.</title>
        <authorList>
            <person name="Wegner C.E."/>
            <person name="Richter-Heitmann T."/>
            <person name="Klindworth A."/>
            <person name="Klockow C."/>
            <person name="Richter M."/>
            <person name="Achstetter T."/>
            <person name="Glockner F.O."/>
            <person name="Harder J."/>
        </authorList>
    </citation>
    <scope>NUCLEOTIDE SEQUENCE [LARGE SCALE GENOMIC DNA]</scope>
    <source>
        <strain evidence="1 2">SH28</strain>
    </source>
</reference>
<dbReference type="EMBL" id="AMCW01000137">
    <property type="protein sequence ID" value="EKJ99752.1"/>
    <property type="molecule type" value="Genomic_DNA"/>
</dbReference>
<protein>
    <submittedName>
        <fullName evidence="1">Uncharacterized protein</fullName>
    </submittedName>
</protein>
<name>K5DBF5_RHOBT</name>
<dbReference type="AlphaFoldDB" id="K5DBF5"/>
<gene>
    <name evidence="1" type="ORF">RBSH_04836</name>
</gene>
<comment type="caution">
    <text evidence="1">The sequence shown here is derived from an EMBL/GenBank/DDBJ whole genome shotgun (WGS) entry which is preliminary data.</text>
</comment>
<proteinExistence type="predicted"/>
<accession>K5DBF5</accession>
<dbReference type="PATRIC" id="fig|993517.3.peg.5253"/>